<name>A0A7C2YI29_9CREN</name>
<sequence>MPSGKQIAVIAAGFLLIIIMVLSVIIPMISGLGTNPLVNVEGIYEYSGGWTKINSNGTVWLPRGNGTYLIYFRNLNCPACQQFDPIWSQYFKDYLFKSPYKITPVEVVCTYFSGNCQDPSAKALFSAFENALGQYFGTPYLVLISNGTFLYFSFPPTDSTGAYSAQLLNQTISSILYEHLHPQTNTTTPSTNTTSS</sequence>
<protein>
    <recommendedName>
        <fullName evidence="3">Thioredoxin domain-containing protein</fullName>
    </recommendedName>
</protein>
<dbReference type="SUPFAM" id="SSF52833">
    <property type="entry name" value="Thioredoxin-like"/>
    <property type="match status" value="1"/>
</dbReference>
<keyword evidence="1" id="KW-0472">Membrane</keyword>
<accession>A0A7C2YI29</accession>
<dbReference type="AlphaFoldDB" id="A0A7C2YI29"/>
<evidence type="ECO:0008006" key="3">
    <source>
        <dbReference type="Google" id="ProtNLM"/>
    </source>
</evidence>
<comment type="caution">
    <text evidence="2">The sequence shown here is derived from an EMBL/GenBank/DDBJ whole genome shotgun (WGS) entry which is preliminary data.</text>
</comment>
<proteinExistence type="predicted"/>
<evidence type="ECO:0000313" key="2">
    <source>
        <dbReference type="EMBL" id="HEU98157.1"/>
    </source>
</evidence>
<organism evidence="2">
    <name type="scientific">Fervidicoccus fontis</name>
    <dbReference type="NCBI Taxonomy" id="683846"/>
    <lineage>
        <taxon>Archaea</taxon>
        <taxon>Thermoproteota</taxon>
        <taxon>Thermoprotei</taxon>
        <taxon>Fervidicoccales</taxon>
        <taxon>Fervidicoccaceae</taxon>
        <taxon>Fervidicoccus</taxon>
    </lineage>
</organism>
<keyword evidence="1" id="KW-1133">Transmembrane helix</keyword>
<gene>
    <name evidence="2" type="ORF">ENO36_04825</name>
</gene>
<dbReference type="EMBL" id="DSFE01000101">
    <property type="protein sequence ID" value="HEU98157.1"/>
    <property type="molecule type" value="Genomic_DNA"/>
</dbReference>
<dbReference type="Proteomes" id="UP000885664">
    <property type="component" value="Unassembled WGS sequence"/>
</dbReference>
<reference evidence="2" key="1">
    <citation type="journal article" date="2020" name="mSystems">
        <title>Genome- and Community-Level Interaction Insights into Carbon Utilization and Element Cycling Functions of Hydrothermarchaeota in Hydrothermal Sediment.</title>
        <authorList>
            <person name="Zhou Z."/>
            <person name="Liu Y."/>
            <person name="Xu W."/>
            <person name="Pan J."/>
            <person name="Luo Z.H."/>
            <person name="Li M."/>
        </authorList>
    </citation>
    <scope>NUCLEOTIDE SEQUENCE [LARGE SCALE GENOMIC DNA]</scope>
    <source>
        <strain evidence="2">SpSt-1259</strain>
    </source>
</reference>
<feature type="transmembrane region" description="Helical" evidence="1">
    <location>
        <begin position="7"/>
        <end position="29"/>
    </location>
</feature>
<keyword evidence="1" id="KW-0812">Transmembrane</keyword>
<evidence type="ECO:0000256" key="1">
    <source>
        <dbReference type="SAM" id="Phobius"/>
    </source>
</evidence>
<dbReference type="InterPro" id="IPR036249">
    <property type="entry name" value="Thioredoxin-like_sf"/>
</dbReference>
<dbReference type="Gene3D" id="3.40.30.10">
    <property type="entry name" value="Glutaredoxin"/>
    <property type="match status" value="1"/>
</dbReference>